<feature type="compositionally biased region" description="Polar residues" evidence="1">
    <location>
        <begin position="513"/>
        <end position="540"/>
    </location>
</feature>
<dbReference type="InParanoid" id="A0A2H3DKF7"/>
<feature type="compositionally biased region" description="Low complexity" evidence="1">
    <location>
        <begin position="747"/>
        <end position="756"/>
    </location>
</feature>
<gene>
    <name evidence="3" type="ORF">ARMGADRAFT_989573</name>
</gene>
<dbReference type="Pfam" id="PF03235">
    <property type="entry name" value="GmrSD_N"/>
    <property type="match status" value="1"/>
</dbReference>
<dbReference type="Proteomes" id="UP000217790">
    <property type="component" value="Unassembled WGS sequence"/>
</dbReference>
<accession>A0A2H3DKF7</accession>
<evidence type="ECO:0000313" key="3">
    <source>
        <dbReference type="EMBL" id="PBK95699.1"/>
    </source>
</evidence>
<evidence type="ECO:0000313" key="4">
    <source>
        <dbReference type="Proteomes" id="UP000217790"/>
    </source>
</evidence>
<feature type="compositionally biased region" description="Basic and acidic residues" evidence="1">
    <location>
        <begin position="617"/>
        <end position="626"/>
    </location>
</feature>
<evidence type="ECO:0000259" key="2">
    <source>
        <dbReference type="Pfam" id="PF03235"/>
    </source>
</evidence>
<dbReference type="STRING" id="47427.A0A2H3DKF7"/>
<dbReference type="PANTHER" id="PTHR39639">
    <property type="entry name" value="CHROMOSOME 16, WHOLE GENOME SHOTGUN SEQUENCE"/>
    <property type="match status" value="1"/>
</dbReference>
<feature type="region of interest" description="Disordered" evidence="1">
    <location>
        <begin position="582"/>
        <end position="637"/>
    </location>
</feature>
<feature type="region of interest" description="Disordered" evidence="1">
    <location>
        <begin position="659"/>
        <end position="685"/>
    </location>
</feature>
<feature type="compositionally biased region" description="Basic residues" evidence="1">
    <location>
        <begin position="804"/>
        <end position="831"/>
    </location>
</feature>
<dbReference type="OMA" id="THDQERE"/>
<feature type="region of interest" description="Disordered" evidence="1">
    <location>
        <begin position="394"/>
        <end position="560"/>
    </location>
</feature>
<feature type="domain" description="GmrSD restriction endonucleases N-terminal" evidence="2">
    <location>
        <begin position="57"/>
        <end position="184"/>
    </location>
</feature>
<dbReference type="OrthoDB" id="5419821at2759"/>
<feature type="region of interest" description="Disordered" evidence="1">
    <location>
        <begin position="730"/>
        <end position="873"/>
    </location>
</feature>
<feature type="compositionally biased region" description="Basic and acidic residues" evidence="1">
    <location>
        <begin position="659"/>
        <end position="670"/>
    </location>
</feature>
<proteinExistence type="predicted"/>
<feature type="compositionally biased region" description="Low complexity" evidence="1">
    <location>
        <begin position="628"/>
        <end position="637"/>
    </location>
</feature>
<keyword evidence="4" id="KW-1185">Reference proteome</keyword>
<organism evidence="3 4">
    <name type="scientific">Armillaria gallica</name>
    <name type="common">Bulbous honey fungus</name>
    <name type="synonym">Armillaria bulbosa</name>
    <dbReference type="NCBI Taxonomy" id="47427"/>
    <lineage>
        <taxon>Eukaryota</taxon>
        <taxon>Fungi</taxon>
        <taxon>Dikarya</taxon>
        <taxon>Basidiomycota</taxon>
        <taxon>Agaricomycotina</taxon>
        <taxon>Agaricomycetes</taxon>
        <taxon>Agaricomycetidae</taxon>
        <taxon>Agaricales</taxon>
        <taxon>Marasmiineae</taxon>
        <taxon>Physalacriaceae</taxon>
        <taxon>Armillaria</taxon>
    </lineage>
</organism>
<dbReference type="AlphaFoldDB" id="A0A2H3DKF7"/>
<feature type="compositionally biased region" description="Pro residues" evidence="1">
    <location>
        <begin position="674"/>
        <end position="683"/>
    </location>
</feature>
<feature type="compositionally biased region" description="Low complexity" evidence="1">
    <location>
        <begin position="445"/>
        <end position="472"/>
    </location>
</feature>
<reference evidence="4" key="1">
    <citation type="journal article" date="2017" name="Nat. Ecol. Evol.">
        <title>Genome expansion and lineage-specific genetic innovations in the forest pathogenic fungi Armillaria.</title>
        <authorList>
            <person name="Sipos G."/>
            <person name="Prasanna A.N."/>
            <person name="Walter M.C."/>
            <person name="O'Connor E."/>
            <person name="Balint B."/>
            <person name="Krizsan K."/>
            <person name="Kiss B."/>
            <person name="Hess J."/>
            <person name="Varga T."/>
            <person name="Slot J."/>
            <person name="Riley R."/>
            <person name="Boka B."/>
            <person name="Rigling D."/>
            <person name="Barry K."/>
            <person name="Lee J."/>
            <person name="Mihaltcheva S."/>
            <person name="LaButti K."/>
            <person name="Lipzen A."/>
            <person name="Waldron R."/>
            <person name="Moloney N.M."/>
            <person name="Sperisen C."/>
            <person name="Kredics L."/>
            <person name="Vagvoelgyi C."/>
            <person name="Patrignani A."/>
            <person name="Fitzpatrick D."/>
            <person name="Nagy I."/>
            <person name="Doyle S."/>
            <person name="Anderson J.B."/>
            <person name="Grigoriev I.V."/>
            <person name="Gueldener U."/>
            <person name="Muensterkoetter M."/>
            <person name="Nagy L.G."/>
        </authorList>
    </citation>
    <scope>NUCLEOTIDE SEQUENCE [LARGE SCALE GENOMIC DNA]</scope>
    <source>
        <strain evidence="4">Ar21-2</strain>
    </source>
</reference>
<feature type="region of interest" description="Disordered" evidence="1">
    <location>
        <begin position="1"/>
        <end position="26"/>
    </location>
</feature>
<protein>
    <recommendedName>
        <fullName evidence="2">GmrSD restriction endonucleases N-terminal domain-containing protein</fullName>
    </recommendedName>
</protein>
<evidence type="ECO:0000256" key="1">
    <source>
        <dbReference type="SAM" id="MobiDB-lite"/>
    </source>
</evidence>
<sequence>MSFSDDSDLTELSSGDDDDAPLAASPTRGLRKKAVINPALRAPRTVSYSVESLYRKLYDNTLDLDPEYQRDVVWPDGKQTQLIDSLIHNYYIPPLIFAVSISSEGEEKRTCIDGKQRLSSIQRFMDGHIMHKDSVNGGKFWYTTGAGRNSSRTLLPPQLKSRFSNKQITCVEYDDLTHDQEREIFRRVQLGVALTPAERLQAINGSYPMLIREVKDRLSSPSGLEGYLPWGNSRGRDFMCLAQIVYLIDLGQSKTEPSTTKIEAWLSDKRDVTPKLQRNVDSTIDVLCALAQDPVLSKPFKTPKVSPVEFVMIAYMIFLYRDQLSMRQLSDAVDQIRKSVRSDFQEIRFNSKVFKNMLAFVQRMKKMTFKSDGKGDKPASEVAKSVPKVKVKEDVVMEDLPRKTSTTKGKQKAEPNKARKRRRVDDSDSEEWTGSKSHSTKGKTKTTTTKTGAAKSNSGRATSSTTRTTANSKAAVIPALPTATNHASPIPKGGTPVPSLPKAKSATKPKISAISTDVSSLPQTATPRSKMLNSTTSLTGSPILPPSLSRSTPKIPMAPLPKINKIPKAVEVEQLSSTLSNTSLSTPVLTPVPPPATAPAHIQEAPPPTSAPSPVIRVKEEPRDDGPSLWSSSSFSGLGTQANPIGLDLLAPMRAAKARLEASARTRDPRLNNPQPPSNPVPVPVNGIPIPNVPNGGGIPIPIPIPIPFQSNANGYNASVAWEMGRYPGPPPSSAASSSGFPPPPSSATSSTFNAPIERRYSDYSSSHHNDSPTSHVRRESDDRDRRMSYSGRERDRDYDYRRGRSRSRSRSQSRERSRRRSRSHSPRYGHSRNGIKPLPPQDHHYESRGRGWGRGRGRGRGGWRGGSNSYGS</sequence>
<dbReference type="InterPro" id="IPR004919">
    <property type="entry name" value="GmrSD_N"/>
</dbReference>
<feature type="compositionally biased region" description="Basic and acidic residues" evidence="1">
    <location>
        <begin position="757"/>
        <end position="803"/>
    </location>
</feature>
<name>A0A2H3DKF7_ARMGA</name>
<feature type="compositionally biased region" description="Basic residues" evidence="1">
    <location>
        <begin position="852"/>
        <end position="862"/>
    </location>
</feature>
<dbReference type="EMBL" id="KZ293651">
    <property type="protein sequence ID" value="PBK95699.1"/>
    <property type="molecule type" value="Genomic_DNA"/>
</dbReference>
<dbReference type="PANTHER" id="PTHR39639:SF1">
    <property type="entry name" value="DUF262 DOMAIN-CONTAINING PROTEIN"/>
    <property type="match status" value="1"/>
</dbReference>
<feature type="compositionally biased region" description="Acidic residues" evidence="1">
    <location>
        <begin position="1"/>
        <end position="20"/>
    </location>
</feature>